<keyword evidence="12" id="KW-0314">Glutamate biosynthesis</keyword>
<protein>
    <submittedName>
        <fullName evidence="16">Glutamate synthase subunit alpha</fullName>
    </submittedName>
</protein>
<evidence type="ECO:0000256" key="14">
    <source>
        <dbReference type="ARBA" id="ARBA00029440"/>
    </source>
</evidence>
<feature type="domain" description="Glutamine amidotransferase type-2" evidence="15">
    <location>
        <begin position="16"/>
        <end position="226"/>
    </location>
</feature>
<keyword evidence="9" id="KW-0560">Oxidoreductase</keyword>
<evidence type="ECO:0000256" key="8">
    <source>
        <dbReference type="ARBA" id="ARBA00022962"/>
    </source>
</evidence>
<keyword evidence="11" id="KW-0411">Iron-sulfur</keyword>
<name>A0A7V5LHP3_CALAY</name>
<dbReference type="AlphaFoldDB" id="A0A7V5LHP3"/>
<dbReference type="GO" id="GO:0015930">
    <property type="term" value="F:glutamate synthase activity"/>
    <property type="evidence" value="ECO:0007669"/>
    <property type="project" value="TreeGrafter"/>
</dbReference>
<keyword evidence="8" id="KW-0315">Glutamine amidotransferase</keyword>
<evidence type="ECO:0000256" key="11">
    <source>
        <dbReference type="ARBA" id="ARBA00023014"/>
    </source>
</evidence>
<keyword evidence="6" id="KW-0288">FMN</keyword>
<evidence type="ECO:0000256" key="12">
    <source>
        <dbReference type="ARBA" id="ARBA00023164"/>
    </source>
</evidence>
<reference evidence="16" key="1">
    <citation type="journal article" date="2020" name="mSystems">
        <title>Genome- and Community-Level Interaction Insights into Carbon Utilization and Element Cycling Functions of Hydrothermarchaeota in Hydrothermal Sediment.</title>
        <authorList>
            <person name="Zhou Z."/>
            <person name="Liu Y."/>
            <person name="Xu W."/>
            <person name="Pan J."/>
            <person name="Luo Z.H."/>
            <person name="Li M."/>
        </authorList>
    </citation>
    <scope>NUCLEOTIDE SEQUENCE [LARGE SCALE GENOMIC DNA]</scope>
    <source>
        <strain evidence="16">HyVt-76</strain>
    </source>
</reference>
<dbReference type="PANTHER" id="PTHR11938:SF133">
    <property type="entry name" value="GLUTAMATE SYNTHASE (NADH)"/>
    <property type="match status" value="1"/>
</dbReference>
<keyword evidence="7" id="KW-0479">Metal-binding</keyword>
<dbReference type="InterPro" id="IPR017932">
    <property type="entry name" value="GATase_2_dom"/>
</dbReference>
<evidence type="ECO:0000259" key="15">
    <source>
        <dbReference type="PROSITE" id="PS51278"/>
    </source>
</evidence>
<dbReference type="GO" id="GO:0046872">
    <property type="term" value="F:metal ion binding"/>
    <property type="evidence" value="ECO:0007669"/>
    <property type="project" value="UniProtKB-KW"/>
</dbReference>
<evidence type="ECO:0000256" key="4">
    <source>
        <dbReference type="ARBA" id="ARBA00022605"/>
    </source>
</evidence>
<dbReference type="PROSITE" id="PS51278">
    <property type="entry name" value="GATASE_TYPE_2"/>
    <property type="match status" value="1"/>
</dbReference>
<comment type="pathway">
    <text evidence="14">Amino-acid biosynthesis.</text>
</comment>
<dbReference type="InterPro" id="IPR029055">
    <property type="entry name" value="Ntn_hydrolases_N"/>
</dbReference>
<proteinExistence type="inferred from homology"/>
<evidence type="ECO:0000256" key="6">
    <source>
        <dbReference type="ARBA" id="ARBA00022643"/>
    </source>
</evidence>
<comment type="similarity">
    <text evidence="3">Belongs to the glutamate synthase family.</text>
</comment>
<comment type="caution">
    <text evidence="16">The sequence shown here is derived from an EMBL/GenBank/DDBJ whole genome shotgun (WGS) entry which is preliminary data.</text>
</comment>
<evidence type="ECO:0000256" key="5">
    <source>
        <dbReference type="ARBA" id="ARBA00022630"/>
    </source>
</evidence>
<evidence type="ECO:0000313" key="16">
    <source>
        <dbReference type="EMBL" id="HHE54158.1"/>
    </source>
</evidence>
<dbReference type="Proteomes" id="UP000886111">
    <property type="component" value="Unassembled WGS sequence"/>
</dbReference>
<evidence type="ECO:0000256" key="10">
    <source>
        <dbReference type="ARBA" id="ARBA00023004"/>
    </source>
</evidence>
<evidence type="ECO:0000256" key="2">
    <source>
        <dbReference type="ARBA" id="ARBA00001927"/>
    </source>
</evidence>
<dbReference type="GO" id="GO:0019676">
    <property type="term" value="P:ammonia assimilation cycle"/>
    <property type="evidence" value="ECO:0007669"/>
    <property type="project" value="TreeGrafter"/>
</dbReference>
<comment type="cofactor">
    <cofactor evidence="2">
        <name>[3Fe-4S] cluster</name>
        <dbReference type="ChEBI" id="CHEBI:21137"/>
    </cofactor>
</comment>
<keyword evidence="5" id="KW-0285">Flavoprotein</keyword>
<sequence>MQPQGLYNKQFEHDACGLGFIVNIDGRKEHTIIDDAITILNNLEHRGAVGGDRKTGDGAGMMTQIPHRFFKRVVDFKLPEPGQYGVGFLFLPPGAVEKAKKMVQSVVRKEKGKVLGWRKVPVNPDALGDFARQSMPAFWQLFVQFKNHSGEALERQLYILRKVLESEASKLGWSMEDFYISSLSSRTIVYKGMFVSLQFQNFYPDLTASDFESALAMVHQRYSTNT</sequence>
<keyword evidence="13" id="KW-0003">3Fe-4S</keyword>
<evidence type="ECO:0000256" key="13">
    <source>
        <dbReference type="ARBA" id="ARBA00023291"/>
    </source>
</evidence>
<feature type="non-terminal residue" evidence="16">
    <location>
        <position position="226"/>
    </location>
</feature>
<organism evidence="16">
    <name type="scientific">Caldithrix abyssi</name>
    <dbReference type="NCBI Taxonomy" id="187145"/>
    <lineage>
        <taxon>Bacteria</taxon>
        <taxon>Pseudomonadati</taxon>
        <taxon>Calditrichota</taxon>
        <taxon>Calditrichia</taxon>
        <taxon>Calditrichales</taxon>
        <taxon>Calditrichaceae</taxon>
        <taxon>Caldithrix</taxon>
    </lineage>
</organism>
<evidence type="ECO:0000256" key="9">
    <source>
        <dbReference type="ARBA" id="ARBA00023002"/>
    </source>
</evidence>
<accession>A0A7V5LHP3</accession>
<dbReference type="PANTHER" id="PTHR11938">
    <property type="entry name" value="FAD NADPH DEHYDROGENASE/OXIDOREDUCTASE"/>
    <property type="match status" value="1"/>
</dbReference>
<dbReference type="Gene3D" id="3.60.20.10">
    <property type="entry name" value="Glutamine Phosphoribosylpyrophosphate, subunit 1, domain 1"/>
    <property type="match status" value="1"/>
</dbReference>
<keyword evidence="10" id="KW-0408">Iron</keyword>
<dbReference type="EMBL" id="DRTD01000008">
    <property type="protein sequence ID" value="HHE54158.1"/>
    <property type="molecule type" value="Genomic_DNA"/>
</dbReference>
<dbReference type="GO" id="GO:0006537">
    <property type="term" value="P:glutamate biosynthetic process"/>
    <property type="evidence" value="ECO:0007669"/>
    <property type="project" value="UniProtKB-KW"/>
</dbReference>
<evidence type="ECO:0000256" key="1">
    <source>
        <dbReference type="ARBA" id="ARBA00001917"/>
    </source>
</evidence>
<comment type="cofactor">
    <cofactor evidence="1">
        <name>FMN</name>
        <dbReference type="ChEBI" id="CHEBI:58210"/>
    </cofactor>
</comment>
<gene>
    <name evidence="16" type="ORF">ENL21_00115</name>
</gene>
<dbReference type="SUPFAM" id="SSF56235">
    <property type="entry name" value="N-terminal nucleophile aminohydrolases (Ntn hydrolases)"/>
    <property type="match status" value="1"/>
</dbReference>
<keyword evidence="4" id="KW-0028">Amino-acid biosynthesis</keyword>
<evidence type="ECO:0000256" key="3">
    <source>
        <dbReference type="ARBA" id="ARBA00009716"/>
    </source>
</evidence>
<dbReference type="Pfam" id="PF00310">
    <property type="entry name" value="GATase_2"/>
    <property type="match status" value="1"/>
</dbReference>
<evidence type="ECO:0000256" key="7">
    <source>
        <dbReference type="ARBA" id="ARBA00022723"/>
    </source>
</evidence>
<dbReference type="InterPro" id="IPR050711">
    <property type="entry name" value="ET-N_metabolism_enzyme"/>
</dbReference>
<dbReference type="GO" id="GO:0051538">
    <property type="term" value="F:3 iron, 4 sulfur cluster binding"/>
    <property type="evidence" value="ECO:0007669"/>
    <property type="project" value="UniProtKB-KW"/>
</dbReference>